<organism evidence="1 2">
    <name type="scientific">Candidatus Acidiferrum panamense</name>
    <dbReference type="NCBI Taxonomy" id="2741543"/>
    <lineage>
        <taxon>Bacteria</taxon>
        <taxon>Pseudomonadati</taxon>
        <taxon>Acidobacteriota</taxon>
        <taxon>Terriglobia</taxon>
        <taxon>Candidatus Acidiferrales</taxon>
        <taxon>Candidatus Acidiferrum</taxon>
    </lineage>
</organism>
<accession>A0A7V8NN69</accession>
<dbReference type="EMBL" id="JACDQQ010000544">
    <property type="protein sequence ID" value="MBA0084443.1"/>
    <property type="molecule type" value="Genomic_DNA"/>
</dbReference>
<comment type="caution">
    <text evidence="1">The sequence shown here is derived from an EMBL/GenBank/DDBJ whole genome shotgun (WGS) entry which is preliminary data.</text>
</comment>
<evidence type="ECO:0000313" key="2">
    <source>
        <dbReference type="Proteomes" id="UP000567293"/>
    </source>
</evidence>
<name>A0A7V8NN69_9BACT</name>
<protein>
    <submittedName>
        <fullName evidence="1">Uncharacterized protein</fullName>
    </submittedName>
</protein>
<dbReference type="AlphaFoldDB" id="A0A7V8NN69"/>
<dbReference type="Proteomes" id="UP000567293">
    <property type="component" value="Unassembled WGS sequence"/>
</dbReference>
<keyword evidence="2" id="KW-1185">Reference proteome</keyword>
<evidence type="ECO:0000313" key="1">
    <source>
        <dbReference type="EMBL" id="MBA0084443.1"/>
    </source>
</evidence>
<gene>
    <name evidence="1" type="ORF">HRJ53_05570</name>
</gene>
<sequence>MTGYWVSVVTEDWKFRMVTPRKGNFGGVPLNAEGRRVADRWESPKDEARPLPCSYYGAAALMRVPGRLHISWDNDTTLKIETDAGTQTRLFHFGATPSEGIEPSGQGYSVAAWEFARTGRGQPRKGDLKIVTANLLPGYLRTNGVPYSANAVLTEYYDRLRGPNGDEWLVVTTEVRDPQYLTMPFLTSTHFKKLPDAIGWDPQPCRAE</sequence>
<proteinExistence type="predicted"/>
<reference evidence="1" key="1">
    <citation type="submission" date="2020-06" db="EMBL/GenBank/DDBJ databases">
        <title>Legume-microbial interactions unlock mineral nutrients during tropical forest succession.</title>
        <authorList>
            <person name="Epihov D.Z."/>
        </authorList>
    </citation>
    <scope>NUCLEOTIDE SEQUENCE [LARGE SCALE GENOMIC DNA]</scope>
    <source>
        <strain evidence="1">Pan2503</strain>
    </source>
</reference>